<feature type="coiled-coil region" evidence="1">
    <location>
        <begin position="448"/>
        <end position="479"/>
    </location>
</feature>
<evidence type="ECO:0000256" key="1">
    <source>
        <dbReference type="SAM" id="Coils"/>
    </source>
</evidence>
<keyword evidence="5" id="KW-1185">Reference proteome</keyword>
<keyword evidence="2" id="KW-1133">Transmembrane helix</keyword>
<keyword evidence="1" id="KW-0175">Coiled coil</keyword>
<dbReference type="SMART" id="SM00327">
    <property type="entry name" value="VWA"/>
    <property type="match status" value="1"/>
</dbReference>
<dbReference type="Proteomes" id="UP001595882">
    <property type="component" value="Unassembled WGS sequence"/>
</dbReference>
<dbReference type="PROSITE" id="PS51257">
    <property type="entry name" value="PROKAR_LIPOPROTEIN"/>
    <property type="match status" value="1"/>
</dbReference>
<keyword evidence="2" id="KW-0812">Transmembrane</keyword>
<protein>
    <submittedName>
        <fullName evidence="4">VWA domain-containing protein</fullName>
    </submittedName>
</protein>
<gene>
    <name evidence="4" type="ORF">ACFOY7_08500</name>
</gene>
<keyword evidence="2" id="KW-0472">Membrane</keyword>
<feature type="transmembrane region" description="Helical" evidence="2">
    <location>
        <begin position="6"/>
        <end position="25"/>
    </location>
</feature>
<dbReference type="InterPro" id="IPR002035">
    <property type="entry name" value="VWF_A"/>
</dbReference>
<name>A0ABV8WUI6_9BACI</name>
<evidence type="ECO:0000259" key="3">
    <source>
        <dbReference type="PROSITE" id="PS50234"/>
    </source>
</evidence>
<dbReference type="Pfam" id="PF00092">
    <property type="entry name" value="VWA"/>
    <property type="match status" value="1"/>
</dbReference>
<organism evidence="4 5">
    <name type="scientific">Gracilibacillus xinjiangensis</name>
    <dbReference type="NCBI Taxonomy" id="1193282"/>
    <lineage>
        <taxon>Bacteria</taxon>
        <taxon>Bacillati</taxon>
        <taxon>Bacillota</taxon>
        <taxon>Bacilli</taxon>
        <taxon>Bacillales</taxon>
        <taxon>Bacillaceae</taxon>
        <taxon>Gracilibacillus</taxon>
    </lineage>
</organism>
<dbReference type="SUPFAM" id="SSF53300">
    <property type="entry name" value="vWA-like"/>
    <property type="match status" value="1"/>
</dbReference>
<sequence length="483" mass="55539">MIHKRLGIYAITVFLFSIFIMAGCFQRGHDTEQVKENKESQENTFDNEIEENQKEFDKNFELEEEEENSFEDIFNKAPEEPKDLEAIISYPAGPLSGNGKLTGKDPIISDEEKVNYVKDVLPPIKEKDDVAYFDQWWRAFRYLFAEEYPDPRQIIEEMNYTHFGNEALEDERFHFKDQINVLIVLDVSGSMANEVDGKSMLQIAKDSILNFASDIPEDANVGVRIYGHEGASTGYTKEESCQATDLIYDFQSANISEIQEVIDPLSPTGWTPIGLSLEQAKEDFARFSGESNTNLVYIVSDGAETCEGDPVTVAKELAESDIQSIVNVIGFNVGIEGQNNLREIAEAGGGIYTNAGNEEELNEALGQGEALIKQWNEWKQGEKADIYEQRNEQRVKAIYERNEWSYIISDEFDNLRSVIHLLSEEDYINNEAYDYFYDKVWEKRDLYIEIKEAEYKELLDEVEEKYEETIKKINQEYNENVDS</sequence>
<dbReference type="PROSITE" id="PS50234">
    <property type="entry name" value="VWFA"/>
    <property type="match status" value="1"/>
</dbReference>
<evidence type="ECO:0000313" key="4">
    <source>
        <dbReference type="EMBL" id="MFC4403114.1"/>
    </source>
</evidence>
<evidence type="ECO:0000313" key="5">
    <source>
        <dbReference type="Proteomes" id="UP001595882"/>
    </source>
</evidence>
<feature type="domain" description="VWFA" evidence="3">
    <location>
        <begin position="180"/>
        <end position="375"/>
    </location>
</feature>
<dbReference type="InterPro" id="IPR036465">
    <property type="entry name" value="vWFA_dom_sf"/>
</dbReference>
<dbReference type="RefSeq" id="WP_390251345.1">
    <property type="nucleotide sequence ID" value="NZ_JBHSDT010000004.1"/>
</dbReference>
<evidence type="ECO:0000256" key="2">
    <source>
        <dbReference type="SAM" id="Phobius"/>
    </source>
</evidence>
<comment type="caution">
    <text evidence="4">The sequence shown here is derived from an EMBL/GenBank/DDBJ whole genome shotgun (WGS) entry which is preliminary data.</text>
</comment>
<reference evidence="5" key="1">
    <citation type="journal article" date="2019" name="Int. J. Syst. Evol. Microbiol.">
        <title>The Global Catalogue of Microorganisms (GCM) 10K type strain sequencing project: providing services to taxonomists for standard genome sequencing and annotation.</title>
        <authorList>
            <consortium name="The Broad Institute Genomics Platform"/>
            <consortium name="The Broad Institute Genome Sequencing Center for Infectious Disease"/>
            <person name="Wu L."/>
            <person name="Ma J."/>
        </authorList>
    </citation>
    <scope>NUCLEOTIDE SEQUENCE [LARGE SCALE GENOMIC DNA]</scope>
    <source>
        <strain evidence="5">CCUG 37865</strain>
    </source>
</reference>
<dbReference type="Gene3D" id="3.40.50.410">
    <property type="entry name" value="von Willebrand factor, type A domain"/>
    <property type="match status" value="1"/>
</dbReference>
<proteinExistence type="predicted"/>
<accession>A0ABV8WUI6</accession>
<dbReference type="EMBL" id="JBHSDT010000004">
    <property type="protein sequence ID" value="MFC4403114.1"/>
    <property type="molecule type" value="Genomic_DNA"/>
</dbReference>